<dbReference type="OrthoDB" id="9802488at2759"/>
<evidence type="ECO:0000259" key="1">
    <source>
        <dbReference type="Pfam" id="PF14529"/>
    </source>
</evidence>
<proteinExistence type="predicted"/>
<dbReference type="SUPFAM" id="SSF56219">
    <property type="entry name" value="DNase I-like"/>
    <property type="match status" value="1"/>
</dbReference>
<protein>
    <recommendedName>
        <fullName evidence="1">Endonuclease/exonuclease/phosphatase domain-containing protein</fullName>
    </recommendedName>
</protein>
<dbReference type="AlphaFoldDB" id="R7TB46"/>
<dbReference type="InterPro" id="IPR005135">
    <property type="entry name" value="Endo/exonuclease/phosphatase"/>
</dbReference>
<feature type="domain" description="Endonuclease/exonuclease/phosphatase" evidence="1">
    <location>
        <begin position="48"/>
        <end position="173"/>
    </location>
</feature>
<dbReference type="GO" id="GO:0003824">
    <property type="term" value="F:catalytic activity"/>
    <property type="evidence" value="ECO:0007669"/>
    <property type="project" value="InterPro"/>
</dbReference>
<reference evidence="4" key="1">
    <citation type="submission" date="2012-12" db="EMBL/GenBank/DDBJ databases">
        <authorList>
            <person name="Hellsten U."/>
            <person name="Grimwood J."/>
            <person name="Chapman J.A."/>
            <person name="Shapiro H."/>
            <person name="Aerts A."/>
            <person name="Otillar R.P."/>
            <person name="Terry A.Y."/>
            <person name="Boore J.L."/>
            <person name="Simakov O."/>
            <person name="Marletaz F."/>
            <person name="Cho S.-J."/>
            <person name="Edsinger-Gonzales E."/>
            <person name="Havlak P."/>
            <person name="Kuo D.-H."/>
            <person name="Larsson T."/>
            <person name="Lv J."/>
            <person name="Arendt D."/>
            <person name="Savage R."/>
            <person name="Osoegawa K."/>
            <person name="de Jong P."/>
            <person name="Lindberg D.R."/>
            <person name="Seaver E.C."/>
            <person name="Weisblat D.A."/>
            <person name="Putnam N.H."/>
            <person name="Grigoriev I.V."/>
            <person name="Rokhsar D.S."/>
        </authorList>
    </citation>
    <scope>NUCLEOTIDE SEQUENCE</scope>
    <source>
        <strain evidence="4">I ESC-2004</strain>
    </source>
</reference>
<gene>
    <name evidence="2" type="ORF">CAPTEDRAFT_196351</name>
</gene>
<reference evidence="3" key="3">
    <citation type="submission" date="2015-06" db="UniProtKB">
        <authorList>
            <consortium name="EnsemblMetazoa"/>
        </authorList>
    </citation>
    <scope>IDENTIFICATION</scope>
</reference>
<dbReference type="EMBL" id="AMQN01014043">
    <property type="status" value="NOT_ANNOTATED_CDS"/>
    <property type="molecule type" value="Genomic_DNA"/>
</dbReference>
<sequence>MSHLIRYVPLRSSFSVYGTSCCAGRKFFYDIEFEGQAGLGGGIRMLALNVYMPCDTTYDMYNVGMYNDVLYEIESLLDINHEIDIVVVCGDFNTDMTRPDSLHCDVLADFCTRQSLRMCTYSHITQVDFTYTNEATRSKSVLDHFIVSCNVFDGIKRYNVLHDGNNLSDHHPVQLELYVDVEYSSECEMQSKPRPSWHRANQANLDSYRRRLRTELSRVQLPIEALACTRFNCTDHLDGLKEYYASIEKAVVSSARLCIPRRKKKALAGWSEHVGPYKEDAIFWHSVWVSAGSVRGGWLHSIMLWARAVYRRASRWVVRNKQRLVASRMADELCENQSRDLWCEVKKVKGKSCCQSNVIDGAVGREGACQVLFNAYCTSFYGYQFFELSIRGLQPLYVAWKKSIRRVFRLHPRTRSRYVDRLLSQLDLRIDLMHCFAKFWTNCNNSTNSLISTCVKLSPNGFSSVDCNVRQVMSYCRFDNDSMNVHLEQSSLATVVRQTWTATLDKEI</sequence>
<dbReference type="EnsemblMetazoa" id="CapteT196351">
    <property type="protein sequence ID" value="CapteP196351"/>
    <property type="gene ID" value="CapteG196351"/>
</dbReference>
<organism evidence="2">
    <name type="scientific">Capitella teleta</name>
    <name type="common">Polychaete worm</name>
    <dbReference type="NCBI Taxonomy" id="283909"/>
    <lineage>
        <taxon>Eukaryota</taxon>
        <taxon>Metazoa</taxon>
        <taxon>Spiralia</taxon>
        <taxon>Lophotrochozoa</taxon>
        <taxon>Annelida</taxon>
        <taxon>Polychaeta</taxon>
        <taxon>Sedentaria</taxon>
        <taxon>Scolecida</taxon>
        <taxon>Capitellidae</taxon>
        <taxon>Capitella</taxon>
    </lineage>
</organism>
<accession>R7TB46</accession>
<dbReference type="InterPro" id="IPR036691">
    <property type="entry name" value="Endo/exonu/phosph_ase_sf"/>
</dbReference>
<dbReference type="EMBL" id="AMQN01014042">
    <property type="status" value="NOT_ANNOTATED_CDS"/>
    <property type="molecule type" value="Genomic_DNA"/>
</dbReference>
<dbReference type="HOGENOM" id="CLU_536650_0_0_1"/>
<evidence type="ECO:0000313" key="3">
    <source>
        <dbReference type="EnsemblMetazoa" id="CapteP196351"/>
    </source>
</evidence>
<reference evidence="2 4" key="2">
    <citation type="journal article" date="2013" name="Nature">
        <title>Insights into bilaterian evolution from three spiralian genomes.</title>
        <authorList>
            <person name="Simakov O."/>
            <person name="Marletaz F."/>
            <person name="Cho S.J."/>
            <person name="Edsinger-Gonzales E."/>
            <person name="Havlak P."/>
            <person name="Hellsten U."/>
            <person name="Kuo D.H."/>
            <person name="Larsson T."/>
            <person name="Lv J."/>
            <person name="Arendt D."/>
            <person name="Savage R."/>
            <person name="Osoegawa K."/>
            <person name="de Jong P."/>
            <person name="Grimwood J."/>
            <person name="Chapman J.A."/>
            <person name="Shapiro H."/>
            <person name="Aerts A."/>
            <person name="Otillar R.P."/>
            <person name="Terry A.Y."/>
            <person name="Boore J.L."/>
            <person name="Grigoriev I.V."/>
            <person name="Lindberg D.R."/>
            <person name="Seaver E.C."/>
            <person name="Weisblat D.A."/>
            <person name="Putnam N.H."/>
            <person name="Rokhsar D.S."/>
        </authorList>
    </citation>
    <scope>NUCLEOTIDE SEQUENCE</scope>
    <source>
        <strain evidence="2 4">I ESC-2004</strain>
    </source>
</reference>
<evidence type="ECO:0000313" key="4">
    <source>
        <dbReference type="Proteomes" id="UP000014760"/>
    </source>
</evidence>
<dbReference type="Pfam" id="PF14529">
    <property type="entry name" value="Exo_endo_phos_2"/>
    <property type="match status" value="1"/>
</dbReference>
<evidence type="ECO:0000313" key="2">
    <source>
        <dbReference type="EMBL" id="ELT90953.1"/>
    </source>
</evidence>
<keyword evidence="4" id="KW-1185">Reference proteome</keyword>
<dbReference type="Gene3D" id="3.60.10.10">
    <property type="entry name" value="Endonuclease/exonuclease/phosphatase"/>
    <property type="match status" value="1"/>
</dbReference>
<name>R7TB46_CAPTE</name>
<dbReference type="Proteomes" id="UP000014760">
    <property type="component" value="Unassembled WGS sequence"/>
</dbReference>
<dbReference type="EMBL" id="KB310692">
    <property type="protein sequence ID" value="ELT90953.1"/>
    <property type="molecule type" value="Genomic_DNA"/>
</dbReference>